<evidence type="ECO:0000256" key="3">
    <source>
        <dbReference type="SAM" id="MobiDB-lite"/>
    </source>
</evidence>
<dbReference type="PROSITE" id="PS51371">
    <property type="entry name" value="CBS"/>
    <property type="match status" value="2"/>
</dbReference>
<dbReference type="SMART" id="SM00116">
    <property type="entry name" value="CBS"/>
    <property type="match status" value="2"/>
</dbReference>
<name>L9VGT8_9EURY</name>
<proteinExistence type="predicted"/>
<dbReference type="InterPro" id="IPR000644">
    <property type="entry name" value="CBS_dom"/>
</dbReference>
<evidence type="ECO:0000256" key="2">
    <source>
        <dbReference type="PROSITE-ProRule" id="PRU00703"/>
    </source>
</evidence>
<dbReference type="EMBL" id="AOHW01000056">
    <property type="protein sequence ID" value="ELY35528.1"/>
    <property type="molecule type" value="Genomic_DNA"/>
</dbReference>
<protein>
    <submittedName>
        <fullName evidence="5">CBS domain containing protein</fullName>
    </submittedName>
</protein>
<evidence type="ECO:0000313" key="5">
    <source>
        <dbReference type="EMBL" id="ELY35528.1"/>
    </source>
</evidence>
<reference evidence="5 6" key="1">
    <citation type="journal article" date="2014" name="PLoS Genet.">
        <title>Phylogenetically driven sequencing of extremely halophilic archaea reveals strategies for static and dynamic osmo-response.</title>
        <authorList>
            <person name="Becker E.A."/>
            <person name="Seitzer P.M."/>
            <person name="Tritt A."/>
            <person name="Larsen D."/>
            <person name="Krusor M."/>
            <person name="Yao A.I."/>
            <person name="Wu D."/>
            <person name="Madern D."/>
            <person name="Eisen J.A."/>
            <person name="Darling A.E."/>
            <person name="Facciotti M.T."/>
        </authorList>
    </citation>
    <scope>NUCLEOTIDE SEQUENCE [LARGE SCALE GENOMIC DNA]</scope>
    <source>
        <strain evidence="5 6">GA33</strain>
    </source>
</reference>
<organism evidence="5 6">
    <name type="scientific">Natronorubrum tibetense GA33</name>
    <dbReference type="NCBI Taxonomy" id="1114856"/>
    <lineage>
        <taxon>Archaea</taxon>
        <taxon>Methanobacteriati</taxon>
        <taxon>Methanobacteriota</taxon>
        <taxon>Stenosarchaea group</taxon>
        <taxon>Halobacteria</taxon>
        <taxon>Halobacteriales</taxon>
        <taxon>Natrialbaceae</taxon>
        <taxon>Natronorubrum</taxon>
    </lineage>
</organism>
<dbReference type="InterPro" id="IPR051257">
    <property type="entry name" value="Diverse_CBS-Domain"/>
</dbReference>
<feature type="domain" description="CBS" evidence="4">
    <location>
        <begin position="71"/>
        <end position="127"/>
    </location>
</feature>
<dbReference type="AlphaFoldDB" id="L9VGT8"/>
<dbReference type="STRING" id="1114856.GCA_000383975_04710"/>
<comment type="caution">
    <text evidence="5">The sequence shown here is derived from an EMBL/GenBank/DDBJ whole genome shotgun (WGS) entry which is preliminary data.</text>
</comment>
<keyword evidence="1 2" id="KW-0129">CBS domain</keyword>
<dbReference type="OrthoDB" id="43333at2157"/>
<dbReference type="PANTHER" id="PTHR43080">
    <property type="entry name" value="CBS DOMAIN-CONTAINING PROTEIN CBSX3, MITOCHONDRIAL"/>
    <property type="match status" value="1"/>
</dbReference>
<dbReference type="PANTHER" id="PTHR43080:SF2">
    <property type="entry name" value="CBS DOMAIN-CONTAINING PROTEIN"/>
    <property type="match status" value="1"/>
</dbReference>
<dbReference type="eggNOG" id="arCOG00606">
    <property type="taxonomic scope" value="Archaea"/>
</dbReference>
<keyword evidence="6" id="KW-1185">Reference proteome</keyword>
<sequence>MPVGDLGPDDVVTASPESTLGEITETLDSENVGAIVITEDESPVGIITDRDAALAIHQHDDVAGVSVEDVMSEDPATIQENEEAMEISRAIEEHNVRRFPIVDKNGSLTGIVTLDDLVATIGEQLDNVADTIEAQSPEYSP</sequence>
<dbReference type="PATRIC" id="fig|1114856.3.peg.4784"/>
<dbReference type="InterPro" id="IPR046342">
    <property type="entry name" value="CBS_dom_sf"/>
</dbReference>
<evidence type="ECO:0000313" key="6">
    <source>
        <dbReference type="Proteomes" id="UP000011599"/>
    </source>
</evidence>
<gene>
    <name evidence="5" type="ORF">C496_23166</name>
</gene>
<dbReference type="SUPFAM" id="SSF54631">
    <property type="entry name" value="CBS-domain pair"/>
    <property type="match status" value="1"/>
</dbReference>
<feature type="region of interest" description="Disordered" evidence="3">
    <location>
        <begin position="1"/>
        <end position="24"/>
    </location>
</feature>
<dbReference type="Gene3D" id="3.10.580.10">
    <property type="entry name" value="CBS-domain"/>
    <property type="match status" value="1"/>
</dbReference>
<evidence type="ECO:0000259" key="4">
    <source>
        <dbReference type="PROSITE" id="PS51371"/>
    </source>
</evidence>
<dbReference type="Proteomes" id="UP000011599">
    <property type="component" value="Unassembled WGS sequence"/>
</dbReference>
<dbReference type="RefSeq" id="WP_006092935.1">
    <property type="nucleotide sequence ID" value="NZ_AOHW01000056.1"/>
</dbReference>
<accession>L9VGT8</accession>
<evidence type="ECO:0000256" key="1">
    <source>
        <dbReference type="ARBA" id="ARBA00023122"/>
    </source>
</evidence>
<dbReference type="Pfam" id="PF00571">
    <property type="entry name" value="CBS"/>
    <property type="match status" value="2"/>
</dbReference>
<feature type="domain" description="CBS" evidence="4">
    <location>
        <begin position="6"/>
        <end position="62"/>
    </location>
</feature>